<sequence>MHTRPARHCGVMRNVGPIARESDRNHRRPRRLNDRFVAPGLARVEPQVHYTSSSRTPKWLFLHIPGSHERVLVPSALTRKSHRCGLERRRISSKRAGWVARAWRRRGWSGHVGDVRRRSIVKLAWANAVGAFATKFKVLPVSALAGRRVVKGRHEDKPPPSSPCRLLPSQLRDGVLRSPANCHRGPSVQLSASRIGKSFAISLATRRMDFRWIHKGITRERQTNIPNYTRFNYAVDEGNYVRDYMPGNEFRYLPAQWNSFERPSMSDYCVDSYHYCLINEYRSLPVEYIKSERDIKTAKRDTSITWVAVIRCNQIIGGRIRCTASPGCYSPMSIPTTARSAPSARLTTDQPCTDY</sequence>
<evidence type="ECO:0000313" key="2">
    <source>
        <dbReference type="Proteomes" id="UP000078540"/>
    </source>
</evidence>
<reference evidence="1 2" key="1">
    <citation type="submission" date="2015-09" db="EMBL/GenBank/DDBJ databases">
        <title>Atta colombica WGS genome.</title>
        <authorList>
            <person name="Nygaard S."/>
            <person name="Hu H."/>
            <person name="Boomsma J."/>
            <person name="Zhang G."/>
        </authorList>
    </citation>
    <scope>NUCLEOTIDE SEQUENCE [LARGE SCALE GENOMIC DNA]</scope>
    <source>
        <strain evidence="1">Treedump-2</strain>
        <tissue evidence="1">Whole body</tissue>
    </source>
</reference>
<protein>
    <submittedName>
        <fullName evidence="1">Uncharacterized protein</fullName>
    </submittedName>
</protein>
<dbReference type="Proteomes" id="UP000078540">
    <property type="component" value="Unassembled WGS sequence"/>
</dbReference>
<evidence type="ECO:0000313" key="1">
    <source>
        <dbReference type="EMBL" id="KYM92178.1"/>
    </source>
</evidence>
<dbReference type="STRING" id="520822.A0A195BW34"/>
<organism evidence="1 2">
    <name type="scientific">Atta colombica</name>
    <dbReference type="NCBI Taxonomy" id="520822"/>
    <lineage>
        <taxon>Eukaryota</taxon>
        <taxon>Metazoa</taxon>
        <taxon>Ecdysozoa</taxon>
        <taxon>Arthropoda</taxon>
        <taxon>Hexapoda</taxon>
        <taxon>Insecta</taxon>
        <taxon>Pterygota</taxon>
        <taxon>Neoptera</taxon>
        <taxon>Endopterygota</taxon>
        <taxon>Hymenoptera</taxon>
        <taxon>Apocrita</taxon>
        <taxon>Aculeata</taxon>
        <taxon>Formicoidea</taxon>
        <taxon>Formicidae</taxon>
        <taxon>Myrmicinae</taxon>
        <taxon>Atta</taxon>
    </lineage>
</organism>
<dbReference type="EMBL" id="KQ976403">
    <property type="protein sequence ID" value="KYM92178.1"/>
    <property type="molecule type" value="Genomic_DNA"/>
</dbReference>
<keyword evidence="2" id="KW-1185">Reference proteome</keyword>
<name>A0A195BW34_9HYME</name>
<dbReference type="AlphaFoldDB" id="A0A195BW34"/>
<gene>
    <name evidence="1" type="ORF">ALC53_01241</name>
</gene>
<accession>A0A195BW34</accession>
<proteinExistence type="predicted"/>